<sequence>MEVRLIREHRFLIQFNHIIDRDRMLGGCPWSFDRNLIILNVIGEEDNPLAVDLQWCTFYIHVHNLPIRMMTREVAELIGNRIGKLLDFNSSQTL</sequence>
<comment type="caution">
    <text evidence="1">The sequence shown here is derived from an EMBL/GenBank/DDBJ whole genome shotgun (WGS) entry which is preliminary data.</text>
</comment>
<evidence type="ECO:0000313" key="1">
    <source>
        <dbReference type="EMBL" id="KAL0403833.1"/>
    </source>
</evidence>
<proteinExistence type="predicted"/>
<name>A0AAW2TI19_SESRA</name>
<reference evidence="1" key="2">
    <citation type="journal article" date="2024" name="Plant">
        <title>Genomic evolution and insights into agronomic trait innovations of Sesamum species.</title>
        <authorList>
            <person name="Miao H."/>
            <person name="Wang L."/>
            <person name="Qu L."/>
            <person name="Liu H."/>
            <person name="Sun Y."/>
            <person name="Le M."/>
            <person name="Wang Q."/>
            <person name="Wei S."/>
            <person name="Zheng Y."/>
            <person name="Lin W."/>
            <person name="Duan Y."/>
            <person name="Cao H."/>
            <person name="Xiong S."/>
            <person name="Wang X."/>
            <person name="Wei L."/>
            <person name="Li C."/>
            <person name="Ma Q."/>
            <person name="Ju M."/>
            <person name="Zhao R."/>
            <person name="Li G."/>
            <person name="Mu C."/>
            <person name="Tian Q."/>
            <person name="Mei H."/>
            <person name="Zhang T."/>
            <person name="Gao T."/>
            <person name="Zhang H."/>
        </authorList>
    </citation>
    <scope>NUCLEOTIDE SEQUENCE</scope>
    <source>
        <strain evidence="1">G02</strain>
    </source>
</reference>
<reference evidence="1" key="1">
    <citation type="submission" date="2020-06" db="EMBL/GenBank/DDBJ databases">
        <authorList>
            <person name="Li T."/>
            <person name="Hu X."/>
            <person name="Zhang T."/>
            <person name="Song X."/>
            <person name="Zhang H."/>
            <person name="Dai N."/>
            <person name="Sheng W."/>
            <person name="Hou X."/>
            <person name="Wei L."/>
        </authorList>
    </citation>
    <scope>NUCLEOTIDE SEQUENCE</scope>
    <source>
        <strain evidence="1">G02</strain>
        <tissue evidence="1">Leaf</tissue>
    </source>
</reference>
<accession>A0AAW2TI19</accession>
<evidence type="ECO:0008006" key="2">
    <source>
        <dbReference type="Google" id="ProtNLM"/>
    </source>
</evidence>
<organism evidence="1">
    <name type="scientific">Sesamum radiatum</name>
    <name type="common">Black benniseed</name>
    <dbReference type="NCBI Taxonomy" id="300843"/>
    <lineage>
        <taxon>Eukaryota</taxon>
        <taxon>Viridiplantae</taxon>
        <taxon>Streptophyta</taxon>
        <taxon>Embryophyta</taxon>
        <taxon>Tracheophyta</taxon>
        <taxon>Spermatophyta</taxon>
        <taxon>Magnoliopsida</taxon>
        <taxon>eudicotyledons</taxon>
        <taxon>Gunneridae</taxon>
        <taxon>Pentapetalae</taxon>
        <taxon>asterids</taxon>
        <taxon>lamiids</taxon>
        <taxon>Lamiales</taxon>
        <taxon>Pedaliaceae</taxon>
        <taxon>Sesamum</taxon>
    </lineage>
</organism>
<gene>
    <name evidence="1" type="ORF">Sradi_2024100</name>
</gene>
<dbReference type="AlphaFoldDB" id="A0AAW2TI19"/>
<feature type="non-terminal residue" evidence="1">
    <location>
        <position position="94"/>
    </location>
</feature>
<protein>
    <recommendedName>
        <fullName evidence="2">DUF4283 domain-containing protein</fullName>
    </recommendedName>
</protein>
<dbReference type="EMBL" id="JACGWJ010000008">
    <property type="protein sequence ID" value="KAL0403833.1"/>
    <property type="molecule type" value="Genomic_DNA"/>
</dbReference>